<dbReference type="SMART" id="SM00304">
    <property type="entry name" value="HAMP"/>
    <property type="match status" value="1"/>
</dbReference>
<evidence type="ECO:0000256" key="5">
    <source>
        <dbReference type="ARBA" id="ARBA00022679"/>
    </source>
</evidence>
<evidence type="ECO:0000256" key="6">
    <source>
        <dbReference type="ARBA" id="ARBA00022692"/>
    </source>
</evidence>
<dbReference type="EC" id="2.7.13.3" evidence="3"/>
<evidence type="ECO:0000256" key="4">
    <source>
        <dbReference type="ARBA" id="ARBA00022553"/>
    </source>
</evidence>
<accession>A0ABW9E0L4</accession>
<dbReference type="GO" id="GO:0016301">
    <property type="term" value="F:kinase activity"/>
    <property type="evidence" value="ECO:0007669"/>
    <property type="project" value="UniProtKB-KW"/>
</dbReference>
<keyword evidence="9" id="KW-0902">Two-component regulatory system</keyword>
<evidence type="ECO:0000256" key="7">
    <source>
        <dbReference type="ARBA" id="ARBA00022777"/>
    </source>
</evidence>
<dbReference type="CDD" id="cd06225">
    <property type="entry name" value="HAMP"/>
    <property type="match status" value="1"/>
</dbReference>
<feature type="transmembrane region" description="Helical" evidence="10">
    <location>
        <begin position="141"/>
        <end position="162"/>
    </location>
</feature>
<keyword evidence="6 10" id="KW-0812">Transmembrane</keyword>
<dbReference type="PROSITE" id="PS50109">
    <property type="entry name" value="HIS_KIN"/>
    <property type="match status" value="1"/>
</dbReference>
<dbReference type="SUPFAM" id="SSF47384">
    <property type="entry name" value="Homodimeric domain of signal transducing histidine kinase"/>
    <property type="match status" value="1"/>
</dbReference>
<comment type="caution">
    <text evidence="13">The sequence shown here is derived from an EMBL/GenBank/DDBJ whole genome shotgun (WGS) entry which is preliminary data.</text>
</comment>
<gene>
    <name evidence="13" type="ORF">PQQ63_23770</name>
</gene>
<feature type="domain" description="Histidine kinase" evidence="11">
    <location>
        <begin position="222"/>
        <end position="432"/>
    </location>
</feature>
<evidence type="ECO:0000256" key="8">
    <source>
        <dbReference type="ARBA" id="ARBA00022989"/>
    </source>
</evidence>
<evidence type="ECO:0000313" key="13">
    <source>
        <dbReference type="EMBL" id="MFM0639711.1"/>
    </source>
</evidence>
<sequence>MFAVSLAILVLYIDISSRHRTDRDADIVIHWELIYFDSVPDALLERAVSKRLEYEHERLYTNFYGLFTRDGHYVDGDIRTLPKDIPTDVAGKTLNHTLQLRDTPNAPFVRAVIERRKDGMQLVIARNLTHDNRMREATVSAMIGGGLVVLATGIIGGLLLSMRQMRRVRAIRRVISRIASGDLHHRLPHGGRDELDLLVHLVNHMLNEVERLMGEVKSACDGIAHDLRTPLAHVRSLLVRIASQRDTSGDTHAAALVMQARAETDLLLERFSAMLRISEIGASQRRGCFAGVHLETLVDEVAGLFEPLAESRNIHWVVRTAPVAAIHADRALLFEAFSNLLDNAIKFAPDGGQVRIELSNCGSGPRLDIYDNGPGIPVGEREAVLKRFYRGDQARRLQGSGLGLSIVSAVLRVHDFTLRISDACPGARLTVECWSRSLA</sequence>
<dbReference type="SUPFAM" id="SSF55874">
    <property type="entry name" value="ATPase domain of HSP90 chaperone/DNA topoisomerase II/histidine kinase"/>
    <property type="match status" value="1"/>
</dbReference>
<protein>
    <recommendedName>
        <fullName evidence="3">histidine kinase</fullName>
        <ecNumber evidence="3">2.7.13.3</ecNumber>
    </recommendedName>
</protein>
<keyword evidence="10" id="KW-0472">Membrane</keyword>
<reference evidence="13 14" key="1">
    <citation type="journal article" date="2024" name="Chem. Sci.">
        <title>Discovery of megapolipeptins by genome mining of a Burkholderiales bacteria collection.</title>
        <authorList>
            <person name="Paulo B.S."/>
            <person name="Recchia M.J.J."/>
            <person name="Lee S."/>
            <person name="Fergusson C.H."/>
            <person name="Romanowski S.B."/>
            <person name="Hernandez A."/>
            <person name="Krull N."/>
            <person name="Liu D.Y."/>
            <person name="Cavanagh H."/>
            <person name="Bos A."/>
            <person name="Gray C.A."/>
            <person name="Murphy B.T."/>
            <person name="Linington R.G."/>
            <person name="Eustaquio A.S."/>
        </authorList>
    </citation>
    <scope>NUCLEOTIDE SEQUENCE [LARGE SCALE GENOMIC DNA]</scope>
    <source>
        <strain evidence="13 14">RL17-338-BIC-A</strain>
    </source>
</reference>
<comment type="catalytic activity">
    <reaction evidence="1">
        <text>ATP + protein L-histidine = ADP + protein N-phospho-L-histidine.</text>
        <dbReference type="EC" id="2.7.13.3"/>
    </reaction>
</comment>
<dbReference type="Pfam" id="PF02518">
    <property type="entry name" value="HATPase_c"/>
    <property type="match status" value="1"/>
</dbReference>
<dbReference type="SUPFAM" id="SSF158472">
    <property type="entry name" value="HAMP domain-like"/>
    <property type="match status" value="1"/>
</dbReference>
<keyword evidence="8 10" id="KW-1133">Transmembrane helix</keyword>
<evidence type="ECO:0000256" key="10">
    <source>
        <dbReference type="SAM" id="Phobius"/>
    </source>
</evidence>
<evidence type="ECO:0000259" key="12">
    <source>
        <dbReference type="PROSITE" id="PS50885"/>
    </source>
</evidence>
<dbReference type="InterPro" id="IPR003594">
    <property type="entry name" value="HATPase_dom"/>
</dbReference>
<evidence type="ECO:0000313" key="14">
    <source>
        <dbReference type="Proteomes" id="UP001629432"/>
    </source>
</evidence>
<dbReference type="SMART" id="SM00387">
    <property type="entry name" value="HATPase_c"/>
    <property type="match status" value="1"/>
</dbReference>
<keyword evidence="4" id="KW-0597">Phosphoprotein</keyword>
<feature type="domain" description="HAMP" evidence="12">
    <location>
        <begin position="162"/>
        <end position="214"/>
    </location>
</feature>
<comment type="subcellular location">
    <subcellularLocation>
        <location evidence="2">Membrane</location>
    </subcellularLocation>
</comment>
<evidence type="ECO:0000256" key="9">
    <source>
        <dbReference type="ARBA" id="ARBA00023012"/>
    </source>
</evidence>
<dbReference type="RefSeq" id="WP_408236761.1">
    <property type="nucleotide sequence ID" value="NZ_JAQQCF010000022.1"/>
</dbReference>
<evidence type="ECO:0000256" key="3">
    <source>
        <dbReference type="ARBA" id="ARBA00012438"/>
    </source>
</evidence>
<evidence type="ECO:0000256" key="2">
    <source>
        <dbReference type="ARBA" id="ARBA00004370"/>
    </source>
</evidence>
<dbReference type="Pfam" id="PF00672">
    <property type="entry name" value="HAMP"/>
    <property type="match status" value="1"/>
</dbReference>
<keyword evidence="7 13" id="KW-0418">Kinase</keyword>
<dbReference type="InterPro" id="IPR005467">
    <property type="entry name" value="His_kinase_dom"/>
</dbReference>
<dbReference type="InterPro" id="IPR036890">
    <property type="entry name" value="HATPase_C_sf"/>
</dbReference>
<dbReference type="PANTHER" id="PTHR45436:SF8">
    <property type="entry name" value="HISTIDINE KINASE"/>
    <property type="match status" value="1"/>
</dbReference>
<dbReference type="InterPro" id="IPR050428">
    <property type="entry name" value="TCS_sensor_his_kinase"/>
</dbReference>
<dbReference type="PANTHER" id="PTHR45436">
    <property type="entry name" value="SENSOR HISTIDINE KINASE YKOH"/>
    <property type="match status" value="1"/>
</dbReference>
<keyword evidence="14" id="KW-1185">Reference proteome</keyword>
<dbReference type="Proteomes" id="UP001629432">
    <property type="component" value="Unassembled WGS sequence"/>
</dbReference>
<dbReference type="Gene3D" id="6.10.340.10">
    <property type="match status" value="1"/>
</dbReference>
<dbReference type="PROSITE" id="PS50885">
    <property type="entry name" value="HAMP"/>
    <property type="match status" value="1"/>
</dbReference>
<dbReference type="Gene3D" id="3.30.565.10">
    <property type="entry name" value="Histidine kinase-like ATPase, C-terminal domain"/>
    <property type="match status" value="1"/>
</dbReference>
<keyword evidence="5" id="KW-0808">Transferase</keyword>
<dbReference type="InterPro" id="IPR003660">
    <property type="entry name" value="HAMP_dom"/>
</dbReference>
<evidence type="ECO:0000256" key="1">
    <source>
        <dbReference type="ARBA" id="ARBA00000085"/>
    </source>
</evidence>
<proteinExistence type="predicted"/>
<organism evidence="13 14">
    <name type="scientific">Paraburkholderia metrosideri</name>
    <dbReference type="NCBI Taxonomy" id="580937"/>
    <lineage>
        <taxon>Bacteria</taxon>
        <taxon>Pseudomonadati</taxon>
        <taxon>Pseudomonadota</taxon>
        <taxon>Betaproteobacteria</taxon>
        <taxon>Burkholderiales</taxon>
        <taxon>Burkholderiaceae</taxon>
        <taxon>Paraburkholderia</taxon>
    </lineage>
</organism>
<name>A0ABW9E0L4_9BURK</name>
<evidence type="ECO:0000259" key="11">
    <source>
        <dbReference type="PROSITE" id="PS50109"/>
    </source>
</evidence>
<dbReference type="InterPro" id="IPR036097">
    <property type="entry name" value="HisK_dim/P_sf"/>
</dbReference>
<dbReference type="EMBL" id="JAQQCF010000022">
    <property type="protein sequence ID" value="MFM0639711.1"/>
    <property type="molecule type" value="Genomic_DNA"/>
</dbReference>